<protein>
    <submittedName>
        <fullName evidence="2">Uncharacterized protein</fullName>
    </submittedName>
</protein>
<keyword evidence="3" id="KW-1185">Reference proteome</keyword>
<reference evidence="2" key="1">
    <citation type="journal article" date="2014" name="Int. J. Syst. Evol. Microbiol.">
        <title>Complete genome sequence of Corynebacterium casei LMG S-19264T (=DSM 44701T), isolated from a smear-ripened cheese.</title>
        <authorList>
            <consortium name="US DOE Joint Genome Institute (JGI-PGF)"/>
            <person name="Walter F."/>
            <person name="Albersmeier A."/>
            <person name="Kalinowski J."/>
            <person name="Ruckert C."/>
        </authorList>
    </citation>
    <scope>NUCLEOTIDE SEQUENCE</scope>
    <source>
        <strain evidence="2">NBRC 112290</strain>
    </source>
</reference>
<dbReference type="AlphaFoldDB" id="A0AA37XH44"/>
<dbReference type="SUPFAM" id="SSF110087">
    <property type="entry name" value="DR1885-like metal-binding protein"/>
    <property type="match status" value="1"/>
</dbReference>
<reference evidence="2" key="2">
    <citation type="submission" date="2023-02" db="EMBL/GenBank/DDBJ databases">
        <authorList>
            <person name="Sun Q."/>
            <person name="Mori K."/>
        </authorList>
    </citation>
    <scope>NUCLEOTIDE SEQUENCE</scope>
    <source>
        <strain evidence="2">NBRC 112290</strain>
    </source>
</reference>
<dbReference type="InterPro" id="IPR036182">
    <property type="entry name" value="PCuAC_sf"/>
</dbReference>
<name>A0AA37XH44_9MICO</name>
<dbReference type="EMBL" id="BSUM01000001">
    <property type="protein sequence ID" value="GMA32961.1"/>
    <property type="molecule type" value="Genomic_DNA"/>
</dbReference>
<evidence type="ECO:0000256" key="1">
    <source>
        <dbReference type="SAM" id="MobiDB-lite"/>
    </source>
</evidence>
<dbReference type="Gene3D" id="2.60.40.1890">
    <property type="entry name" value="PCu(A)C copper chaperone"/>
    <property type="match status" value="1"/>
</dbReference>
<gene>
    <name evidence="2" type="ORF">GCM10025875_29530</name>
</gene>
<proteinExistence type="predicted"/>
<sequence length="74" mass="7753">MFMGLPDPITAGDDVDITLTLADGSDLEFVAVAKDYEGANESYERDGGTDHGDMGDSDTGHGETAHGDHEGTDH</sequence>
<feature type="region of interest" description="Disordered" evidence="1">
    <location>
        <begin position="40"/>
        <end position="74"/>
    </location>
</feature>
<organism evidence="2 3">
    <name type="scientific">Litorihabitans aurantiacus</name>
    <dbReference type="NCBI Taxonomy" id="1930061"/>
    <lineage>
        <taxon>Bacteria</taxon>
        <taxon>Bacillati</taxon>
        <taxon>Actinomycetota</taxon>
        <taxon>Actinomycetes</taxon>
        <taxon>Micrococcales</taxon>
        <taxon>Beutenbergiaceae</taxon>
        <taxon>Litorihabitans</taxon>
    </lineage>
</organism>
<accession>A0AA37XH44</accession>
<evidence type="ECO:0000313" key="3">
    <source>
        <dbReference type="Proteomes" id="UP001157161"/>
    </source>
</evidence>
<dbReference type="Proteomes" id="UP001157161">
    <property type="component" value="Unassembled WGS sequence"/>
</dbReference>
<comment type="caution">
    <text evidence="2">The sequence shown here is derived from an EMBL/GenBank/DDBJ whole genome shotgun (WGS) entry which is preliminary data.</text>
</comment>
<evidence type="ECO:0000313" key="2">
    <source>
        <dbReference type="EMBL" id="GMA32961.1"/>
    </source>
</evidence>